<dbReference type="Pfam" id="PF24864">
    <property type="entry name" value="DUF7730"/>
    <property type="match status" value="1"/>
</dbReference>
<feature type="compositionally biased region" description="Acidic residues" evidence="1">
    <location>
        <begin position="51"/>
        <end position="61"/>
    </location>
</feature>
<protein>
    <recommendedName>
        <fullName evidence="2">DUF7730 domain-containing protein</fullName>
    </recommendedName>
</protein>
<evidence type="ECO:0000313" key="3">
    <source>
        <dbReference type="EMBL" id="THW85222.1"/>
    </source>
</evidence>
<feature type="domain" description="DUF7730" evidence="2">
    <location>
        <begin position="142"/>
        <end position="251"/>
    </location>
</feature>
<evidence type="ECO:0000256" key="1">
    <source>
        <dbReference type="SAM" id="MobiDB-lite"/>
    </source>
</evidence>
<dbReference type="AlphaFoldDB" id="A0A4S9AY49"/>
<comment type="caution">
    <text evidence="3">The sequence shown here is derived from an EMBL/GenBank/DDBJ whole genome shotgun (WGS) entry which is preliminary data.</text>
</comment>
<evidence type="ECO:0000313" key="4">
    <source>
        <dbReference type="Proteomes" id="UP000304928"/>
    </source>
</evidence>
<dbReference type="PANTHER" id="PTHR38790:SF4">
    <property type="entry name" value="2EXR DOMAIN-CONTAINING PROTEIN"/>
    <property type="match status" value="1"/>
</dbReference>
<dbReference type="InterPro" id="IPR056632">
    <property type="entry name" value="DUF7730"/>
</dbReference>
<feature type="compositionally biased region" description="Acidic residues" evidence="1">
    <location>
        <begin position="389"/>
        <end position="400"/>
    </location>
</feature>
<evidence type="ECO:0000259" key="2">
    <source>
        <dbReference type="Pfam" id="PF24864"/>
    </source>
</evidence>
<dbReference type="PANTHER" id="PTHR38790">
    <property type="entry name" value="2EXR DOMAIN-CONTAINING PROTEIN-RELATED"/>
    <property type="match status" value="1"/>
</dbReference>
<reference evidence="3 4" key="1">
    <citation type="submission" date="2018-10" db="EMBL/GenBank/DDBJ databases">
        <title>Fifty Aureobasidium pullulans genomes reveal a recombining polyextremotolerant generalist.</title>
        <authorList>
            <person name="Gostincar C."/>
            <person name="Turk M."/>
            <person name="Zajc J."/>
            <person name="Gunde-Cimerman N."/>
        </authorList>
    </citation>
    <scope>NUCLEOTIDE SEQUENCE [LARGE SCALE GENOMIC DNA]</scope>
    <source>
        <strain evidence="3 4">EXF-10507</strain>
    </source>
</reference>
<name>A0A4S9AY49_AURPU</name>
<dbReference type="Proteomes" id="UP000304928">
    <property type="component" value="Unassembled WGS sequence"/>
</dbReference>
<sequence length="400" mass="45442">MHTEIMAGRRSTRKAPPATSKKVKTVSRSAKPAANKKAIKKAKKEPSPELGDFDDGDSDDQDQSIIYELKTKNDRMVRKIQCTMDNGNVAVLDKKKTYNQTVALTSKKPFSLEPVLMNEGPYQGRYVLVLQPEPADNEKFPFLELPAEIRNMIYSYVLERPGWNLHISGKQSGVIEPRWRKKSGEWITPAMDSYSTSLMRVNKQISAESTPYLFSRHMFEFPDTTMMQRFLDYIGPKRVESLVSVRVDTQYHTSAKKAYKLLAPATSLTKVELSAFRFRRYYRAYTPNWHLYLLPLIQGMCLAGRSREDAIGSISIVGNIEGHCLVHGQFYGELIEKCDKAKKAFEEFYKKLRDKMGTALDAAEAKKKAIKKGTPAKTRAGRKTKTVDYADDDSDSDYKG</sequence>
<feature type="region of interest" description="Disordered" evidence="1">
    <location>
        <begin position="1"/>
        <end position="61"/>
    </location>
</feature>
<gene>
    <name evidence="3" type="ORF">D6D15_08216</name>
</gene>
<dbReference type="EMBL" id="QZAR01000188">
    <property type="protein sequence ID" value="THW85222.1"/>
    <property type="molecule type" value="Genomic_DNA"/>
</dbReference>
<feature type="region of interest" description="Disordered" evidence="1">
    <location>
        <begin position="370"/>
        <end position="400"/>
    </location>
</feature>
<proteinExistence type="predicted"/>
<accession>A0A4S9AY49</accession>
<organism evidence="3 4">
    <name type="scientific">Aureobasidium pullulans</name>
    <name type="common">Black yeast</name>
    <name type="synonym">Pullularia pullulans</name>
    <dbReference type="NCBI Taxonomy" id="5580"/>
    <lineage>
        <taxon>Eukaryota</taxon>
        <taxon>Fungi</taxon>
        <taxon>Dikarya</taxon>
        <taxon>Ascomycota</taxon>
        <taxon>Pezizomycotina</taxon>
        <taxon>Dothideomycetes</taxon>
        <taxon>Dothideomycetidae</taxon>
        <taxon>Dothideales</taxon>
        <taxon>Saccotheciaceae</taxon>
        <taxon>Aureobasidium</taxon>
    </lineage>
</organism>